<dbReference type="Gene3D" id="1.10.287.130">
    <property type="match status" value="1"/>
</dbReference>
<evidence type="ECO:0000256" key="14">
    <source>
        <dbReference type="SAM" id="Phobius"/>
    </source>
</evidence>
<evidence type="ECO:0000256" key="13">
    <source>
        <dbReference type="ARBA" id="ARBA00023136"/>
    </source>
</evidence>
<dbReference type="InterPro" id="IPR004358">
    <property type="entry name" value="Sig_transdc_His_kin-like_C"/>
</dbReference>
<dbReference type="InterPro" id="IPR036890">
    <property type="entry name" value="HATPase_C_sf"/>
</dbReference>
<keyword evidence="10" id="KW-0067">ATP-binding</keyword>
<evidence type="ECO:0000259" key="16">
    <source>
        <dbReference type="PROSITE" id="PS50885"/>
    </source>
</evidence>
<keyword evidence="13 14" id="KW-0472">Membrane</keyword>
<comment type="subcellular location">
    <subcellularLocation>
        <location evidence="2">Cell membrane</location>
        <topology evidence="2">Multi-pass membrane protein</topology>
    </subcellularLocation>
</comment>
<sequence>MNLTNKFIIAILFITSIVVSTFIYFQISEQKEILNNELNQRIALLRSHLESNAKNDILSLKYEVENDIAAFNFSHIDASFKNLVAKDEIDAVILFNRDKSKELFVGENSFKNQFPKQEINTLTLKEINNRNNFVISLPIIINDKWGEIHIVYSLKILHEEVRRAEENKKLKIQSNVKKAILTSLLLALILLIFSYFFARKLLSPILLLTETAKDIANGNLEISDKLSSITSNDEIGLLSASFIDMTKKLDTSYNTLNIVNQSLELKTKELQDLNLSLEEKVAQKVKKITEQERMMISQSRLAAMGEMMSMIAHQWRQPLATITLMIADEKIKSMVTSKESVESDKILDKISDIIIYLSNLINDFQTYFKPDKSAEKISTTLLIERMEQIIQTRLKYENVQMHVEKRNEVFIETYANEVVQVLINIVNNAIDIMVERNQTDRHIWINIESDTSDVTINIEDNGGGIANEIIEHVFDPYFSTKSKNGTGIGLYMAKMIIEKHICGRLSVTNTKEGARFTLSLPKRQKKQRVEFNDANTSLL</sequence>
<evidence type="ECO:0000256" key="12">
    <source>
        <dbReference type="ARBA" id="ARBA00023012"/>
    </source>
</evidence>
<keyword evidence="11 14" id="KW-1133">Transmembrane helix</keyword>
<accession>A0A2D3WQI5</accession>
<evidence type="ECO:0000256" key="11">
    <source>
        <dbReference type="ARBA" id="ARBA00022989"/>
    </source>
</evidence>
<evidence type="ECO:0000313" key="17">
    <source>
        <dbReference type="EMBL" id="DAB39529.1"/>
    </source>
</evidence>
<dbReference type="InterPro" id="IPR005467">
    <property type="entry name" value="His_kinase_dom"/>
</dbReference>
<protein>
    <recommendedName>
        <fullName evidence="3">histidine kinase</fullName>
        <ecNumber evidence="3">2.7.13.3</ecNumber>
    </recommendedName>
</protein>
<dbReference type="Pfam" id="PF02518">
    <property type="entry name" value="HATPase_c"/>
    <property type="match status" value="1"/>
</dbReference>
<keyword evidence="6" id="KW-0808">Transferase</keyword>
<dbReference type="EC" id="2.7.13.3" evidence="3"/>
<keyword evidence="7 14" id="KW-0812">Transmembrane</keyword>
<evidence type="ECO:0000256" key="2">
    <source>
        <dbReference type="ARBA" id="ARBA00004651"/>
    </source>
</evidence>
<evidence type="ECO:0000256" key="3">
    <source>
        <dbReference type="ARBA" id="ARBA00012438"/>
    </source>
</evidence>
<evidence type="ECO:0000256" key="4">
    <source>
        <dbReference type="ARBA" id="ARBA00022475"/>
    </source>
</evidence>
<evidence type="ECO:0000256" key="7">
    <source>
        <dbReference type="ARBA" id="ARBA00022692"/>
    </source>
</evidence>
<dbReference type="GO" id="GO:0005886">
    <property type="term" value="C:plasma membrane"/>
    <property type="evidence" value="ECO:0007669"/>
    <property type="project" value="UniProtKB-SubCell"/>
</dbReference>
<dbReference type="AlphaFoldDB" id="A0A2D3WQI5"/>
<keyword evidence="8" id="KW-0547">Nucleotide-binding</keyword>
<dbReference type="CDD" id="cd00082">
    <property type="entry name" value="HisKA"/>
    <property type="match status" value="1"/>
</dbReference>
<dbReference type="PRINTS" id="PR00344">
    <property type="entry name" value="BCTRLSENSOR"/>
</dbReference>
<dbReference type="Gene3D" id="3.30.565.10">
    <property type="entry name" value="Histidine kinase-like ATPase, C-terminal domain"/>
    <property type="match status" value="1"/>
</dbReference>
<dbReference type="SUPFAM" id="SSF47384">
    <property type="entry name" value="Homodimeric domain of signal transducing histidine kinase"/>
    <property type="match status" value="1"/>
</dbReference>
<dbReference type="InterPro" id="IPR003660">
    <property type="entry name" value="HAMP_dom"/>
</dbReference>
<feature type="domain" description="HAMP" evidence="16">
    <location>
        <begin position="199"/>
        <end position="254"/>
    </location>
</feature>
<keyword evidence="4" id="KW-1003">Cell membrane</keyword>
<evidence type="ECO:0000256" key="6">
    <source>
        <dbReference type="ARBA" id="ARBA00022679"/>
    </source>
</evidence>
<dbReference type="PROSITE" id="PS50109">
    <property type="entry name" value="HIS_KIN"/>
    <property type="match status" value="1"/>
</dbReference>
<keyword evidence="12" id="KW-0902">Two-component regulatory system</keyword>
<dbReference type="SUPFAM" id="SSF55874">
    <property type="entry name" value="ATPase domain of HSP90 chaperone/DNA topoisomerase II/histidine kinase"/>
    <property type="match status" value="1"/>
</dbReference>
<dbReference type="EMBL" id="DLUI01000003">
    <property type="protein sequence ID" value="DAB39529.1"/>
    <property type="molecule type" value="Genomic_DNA"/>
</dbReference>
<dbReference type="GO" id="GO:0000155">
    <property type="term" value="F:phosphorelay sensor kinase activity"/>
    <property type="evidence" value="ECO:0007669"/>
    <property type="project" value="InterPro"/>
</dbReference>
<evidence type="ECO:0000256" key="9">
    <source>
        <dbReference type="ARBA" id="ARBA00022777"/>
    </source>
</evidence>
<dbReference type="InterPro" id="IPR036097">
    <property type="entry name" value="HisK_dim/P_sf"/>
</dbReference>
<dbReference type="RefSeq" id="WP_294896657.1">
    <property type="nucleotide sequence ID" value="NZ_DLUI01000003.1"/>
</dbReference>
<dbReference type="InterPro" id="IPR003594">
    <property type="entry name" value="HATPase_dom"/>
</dbReference>
<evidence type="ECO:0000256" key="5">
    <source>
        <dbReference type="ARBA" id="ARBA00022553"/>
    </source>
</evidence>
<dbReference type="InterPro" id="IPR003661">
    <property type="entry name" value="HisK_dim/P_dom"/>
</dbReference>
<evidence type="ECO:0000256" key="1">
    <source>
        <dbReference type="ARBA" id="ARBA00000085"/>
    </source>
</evidence>
<keyword evidence="5" id="KW-0597">Phosphoprotein</keyword>
<dbReference type="SMART" id="SM00304">
    <property type="entry name" value="HAMP"/>
    <property type="match status" value="1"/>
</dbReference>
<feature type="transmembrane region" description="Helical" evidence="14">
    <location>
        <begin position="6"/>
        <end position="25"/>
    </location>
</feature>
<dbReference type="InterPro" id="IPR050398">
    <property type="entry name" value="HssS/ArlS-like"/>
</dbReference>
<dbReference type="Gene3D" id="6.10.340.10">
    <property type="match status" value="1"/>
</dbReference>
<dbReference type="SMART" id="SM00387">
    <property type="entry name" value="HATPase_c"/>
    <property type="match status" value="1"/>
</dbReference>
<comment type="catalytic activity">
    <reaction evidence="1">
        <text>ATP + protein L-histidine = ADP + protein N-phospho-L-histidine.</text>
        <dbReference type="EC" id="2.7.13.3"/>
    </reaction>
</comment>
<dbReference type="PANTHER" id="PTHR45528:SF1">
    <property type="entry name" value="SENSOR HISTIDINE KINASE CPXA"/>
    <property type="match status" value="1"/>
</dbReference>
<name>A0A2D3WQI5_9BACT</name>
<feature type="transmembrane region" description="Helical" evidence="14">
    <location>
        <begin position="179"/>
        <end position="198"/>
    </location>
</feature>
<proteinExistence type="predicted"/>
<organism evidence="17 18">
    <name type="scientific">Sulfuricurvum kujiense</name>
    <dbReference type="NCBI Taxonomy" id="148813"/>
    <lineage>
        <taxon>Bacteria</taxon>
        <taxon>Pseudomonadati</taxon>
        <taxon>Campylobacterota</taxon>
        <taxon>Epsilonproteobacteria</taxon>
        <taxon>Campylobacterales</taxon>
        <taxon>Sulfurimonadaceae</taxon>
        <taxon>Sulfuricurvum</taxon>
    </lineage>
</organism>
<feature type="domain" description="Histidine kinase" evidence="15">
    <location>
        <begin position="310"/>
        <end position="524"/>
    </location>
</feature>
<evidence type="ECO:0000259" key="15">
    <source>
        <dbReference type="PROSITE" id="PS50109"/>
    </source>
</evidence>
<reference evidence="17 18" key="1">
    <citation type="journal article" date="2017" name="Front. Microbiol.">
        <title>Comparative Genomic Analysis of the Class Epsilonproteobacteria and Proposed Reclassification to Epsilonbacteraeota (phyl. nov.).</title>
        <authorList>
            <person name="Waite D.W."/>
            <person name="Vanwonterghem I."/>
            <person name="Rinke C."/>
            <person name="Parks D.H."/>
            <person name="Zhang Y."/>
            <person name="Takai K."/>
            <person name="Sievert S.M."/>
            <person name="Simon J."/>
            <person name="Campbell B.J."/>
            <person name="Hanson T.E."/>
            <person name="Woyke T."/>
            <person name="Klotz M.G."/>
            <person name="Hugenholtz P."/>
        </authorList>
    </citation>
    <scope>NUCLEOTIDE SEQUENCE [LARGE SCALE GENOMIC DNA]</scope>
    <source>
        <strain evidence="17">UBA12443</strain>
    </source>
</reference>
<dbReference type="Pfam" id="PF00672">
    <property type="entry name" value="HAMP"/>
    <property type="match status" value="1"/>
</dbReference>
<dbReference type="Proteomes" id="UP000228859">
    <property type="component" value="Unassembled WGS sequence"/>
</dbReference>
<evidence type="ECO:0000256" key="8">
    <source>
        <dbReference type="ARBA" id="ARBA00022741"/>
    </source>
</evidence>
<dbReference type="PANTHER" id="PTHR45528">
    <property type="entry name" value="SENSOR HISTIDINE KINASE CPXA"/>
    <property type="match status" value="1"/>
</dbReference>
<evidence type="ECO:0000256" key="10">
    <source>
        <dbReference type="ARBA" id="ARBA00022840"/>
    </source>
</evidence>
<comment type="caution">
    <text evidence="17">The sequence shown here is derived from an EMBL/GenBank/DDBJ whole genome shotgun (WGS) entry which is preliminary data.</text>
</comment>
<dbReference type="GO" id="GO:0005524">
    <property type="term" value="F:ATP binding"/>
    <property type="evidence" value="ECO:0007669"/>
    <property type="project" value="UniProtKB-KW"/>
</dbReference>
<dbReference type="CDD" id="cd06225">
    <property type="entry name" value="HAMP"/>
    <property type="match status" value="1"/>
</dbReference>
<evidence type="ECO:0000313" key="18">
    <source>
        <dbReference type="Proteomes" id="UP000228859"/>
    </source>
</evidence>
<keyword evidence="9" id="KW-0418">Kinase</keyword>
<dbReference type="PROSITE" id="PS50885">
    <property type="entry name" value="HAMP"/>
    <property type="match status" value="1"/>
</dbReference>
<dbReference type="SUPFAM" id="SSF158472">
    <property type="entry name" value="HAMP domain-like"/>
    <property type="match status" value="1"/>
</dbReference>
<gene>
    <name evidence="17" type="ORF">CFH83_00150</name>
</gene>